<dbReference type="InterPro" id="IPR058163">
    <property type="entry name" value="LysR-type_TF_proteobact-type"/>
</dbReference>
<dbReference type="AlphaFoldDB" id="A0A1V3I9L2"/>
<dbReference type="Proteomes" id="UP000189437">
    <property type="component" value="Unassembled WGS sequence"/>
</dbReference>
<comment type="similarity">
    <text evidence="1">Belongs to the LysR transcriptional regulatory family.</text>
</comment>
<dbReference type="SUPFAM" id="SSF53850">
    <property type="entry name" value="Periplasmic binding protein-like II"/>
    <property type="match status" value="1"/>
</dbReference>
<reference evidence="6 7" key="1">
    <citation type="submission" date="2016-10" db="EMBL/GenBank/DDBJ databases">
        <title>Rodentibacter gen. nov. and new species.</title>
        <authorList>
            <person name="Christensen H."/>
        </authorList>
    </citation>
    <scope>NUCLEOTIDE SEQUENCE [LARGE SCALE GENOMIC DNA]</scope>
    <source>
        <strain evidence="6 7">Ac69</strain>
    </source>
</reference>
<keyword evidence="2" id="KW-0805">Transcription regulation</keyword>
<dbReference type="GO" id="GO:0043565">
    <property type="term" value="F:sequence-specific DNA binding"/>
    <property type="evidence" value="ECO:0007669"/>
    <property type="project" value="TreeGrafter"/>
</dbReference>
<dbReference type="SUPFAM" id="SSF46785">
    <property type="entry name" value="Winged helix' DNA-binding domain"/>
    <property type="match status" value="1"/>
</dbReference>
<evidence type="ECO:0000313" key="7">
    <source>
        <dbReference type="Proteomes" id="UP000189437"/>
    </source>
</evidence>
<dbReference type="InterPro" id="IPR036388">
    <property type="entry name" value="WH-like_DNA-bd_sf"/>
</dbReference>
<keyword evidence="7" id="KW-1185">Reference proteome</keyword>
<evidence type="ECO:0000259" key="5">
    <source>
        <dbReference type="PROSITE" id="PS50931"/>
    </source>
</evidence>
<keyword evidence="4" id="KW-0804">Transcription</keyword>
<proteinExistence type="inferred from homology"/>
<feature type="domain" description="HTH lysR-type" evidence="5">
    <location>
        <begin position="1"/>
        <end position="60"/>
    </location>
</feature>
<evidence type="ECO:0000256" key="2">
    <source>
        <dbReference type="ARBA" id="ARBA00023015"/>
    </source>
</evidence>
<dbReference type="PROSITE" id="PS50931">
    <property type="entry name" value="HTH_LYSR"/>
    <property type="match status" value="1"/>
</dbReference>
<protein>
    <recommendedName>
        <fullName evidence="5">HTH lysR-type domain-containing protein</fullName>
    </recommendedName>
</protein>
<dbReference type="CDD" id="cd08422">
    <property type="entry name" value="PBP2_CrgA_like"/>
    <property type="match status" value="1"/>
</dbReference>
<dbReference type="OrthoDB" id="8885940at2"/>
<dbReference type="PANTHER" id="PTHR30537:SF5">
    <property type="entry name" value="HTH-TYPE TRANSCRIPTIONAL ACTIVATOR TTDR-RELATED"/>
    <property type="match status" value="1"/>
</dbReference>
<dbReference type="Gene3D" id="3.40.190.290">
    <property type="match status" value="1"/>
</dbReference>
<dbReference type="PANTHER" id="PTHR30537">
    <property type="entry name" value="HTH-TYPE TRANSCRIPTIONAL REGULATOR"/>
    <property type="match status" value="1"/>
</dbReference>
<evidence type="ECO:0000256" key="1">
    <source>
        <dbReference type="ARBA" id="ARBA00009437"/>
    </source>
</evidence>
<evidence type="ECO:0000256" key="4">
    <source>
        <dbReference type="ARBA" id="ARBA00023163"/>
    </source>
</evidence>
<dbReference type="InterPro" id="IPR036390">
    <property type="entry name" value="WH_DNA-bd_sf"/>
</dbReference>
<name>A0A1V3I9L2_9PAST</name>
<dbReference type="STRING" id="1908258.BKK48_04325"/>
<gene>
    <name evidence="6" type="ORF">BKK48_04325</name>
</gene>
<dbReference type="GO" id="GO:0003700">
    <property type="term" value="F:DNA-binding transcription factor activity"/>
    <property type="evidence" value="ECO:0007669"/>
    <property type="project" value="InterPro"/>
</dbReference>
<organism evidence="6 7">
    <name type="scientific">Rodentibacter heidelbergensis</name>
    <dbReference type="NCBI Taxonomy" id="1908258"/>
    <lineage>
        <taxon>Bacteria</taxon>
        <taxon>Pseudomonadati</taxon>
        <taxon>Pseudomonadota</taxon>
        <taxon>Gammaproteobacteria</taxon>
        <taxon>Pasteurellales</taxon>
        <taxon>Pasteurellaceae</taxon>
        <taxon>Rodentibacter</taxon>
    </lineage>
</organism>
<dbReference type="InterPro" id="IPR005119">
    <property type="entry name" value="LysR_subst-bd"/>
</dbReference>
<sequence length="302" mass="34639">MMNKLEILRIFCSVAETLHFRETANRLALSPQVVSRAIGTLEKTLGEVLFQRSTRQVKLTDFGEAFLPQAQQLIADAERLFSYRKSLNTQEIAGIVRIAVPEIPLMQAVLEKVLAKAAAYPDLRLHWQARLTVEDVVNEQIDVGFRFGMPDDNRLIIRKVGLVEDCIVASPTLLERCGHPENWQDLKNYPLSALFNPNTGRAYAWYLSHKTQFIPPRPKFTATCIADELTAVRQAQTIAFLPRFLCAPYLKSGELVELFPELARKQWTAYVYRPYRNVTHPRVKIVFDWLVESIEALLREKK</sequence>
<dbReference type="Pfam" id="PF00126">
    <property type="entry name" value="HTH_1"/>
    <property type="match status" value="1"/>
</dbReference>
<keyword evidence="3" id="KW-0238">DNA-binding</keyword>
<dbReference type="RefSeq" id="WP_077426945.1">
    <property type="nucleotide sequence ID" value="NZ_MLHH01000009.1"/>
</dbReference>
<dbReference type="Gene3D" id="1.10.10.10">
    <property type="entry name" value="Winged helix-like DNA-binding domain superfamily/Winged helix DNA-binding domain"/>
    <property type="match status" value="1"/>
</dbReference>
<comment type="caution">
    <text evidence="6">The sequence shown here is derived from an EMBL/GenBank/DDBJ whole genome shotgun (WGS) entry which is preliminary data.</text>
</comment>
<evidence type="ECO:0000313" key="6">
    <source>
        <dbReference type="EMBL" id="OOF36797.1"/>
    </source>
</evidence>
<dbReference type="EMBL" id="MLHH01000009">
    <property type="protein sequence ID" value="OOF36797.1"/>
    <property type="molecule type" value="Genomic_DNA"/>
</dbReference>
<accession>A0A1V3I9L2</accession>
<dbReference type="InterPro" id="IPR000847">
    <property type="entry name" value="LysR_HTH_N"/>
</dbReference>
<dbReference type="GO" id="GO:0006351">
    <property type="term" value="P:DNA-templated transcription"/>
    <property type="evidence" value="ECO:0007669"/>
    <property type="project" value="TreeGrafter"/>
</dbReference>
<evidence type="ECO:0000256" key="3">
    <source>
        <dbReference type="ARBA" id="ARBA00023125"/>
    </source>
</evidence>
<dbReference type="FunFam" id="1.10.10.10:FF:000001">
    <property type="entry name" value="LysR family transcriptional regulator"/>
    <property type="match status" value="1"/>
</dbReference>
<dbReference type="Pfam" id="PF03466">
    <property type="entry name" value="LysR_substrate"/>
    <property type="match status" value="1"/>
</dbReference>